<feature type="compositionally biased region" description="Basic residues" evidence="1">
    <location>
        <begin position="211"/>
        <end position="221"/>
    </location>
</feature>
<dbReference type="OrthoDB" id="10515892at2759"/>
<evidence type="ECO:0000256" key="1">
    <source>
        <dbReference type="SAM" id="MobiDB-lite"/>
    </source>
</evidence>
<feature type="compositionally biased region" description="Polar residues" evidence="1">
    <location>
        <begin position="224"/>
        <end position="235"/>
    </location>
</feature>
<gene>
    <name evidence="2" type="ORF">PAPOLLO_LOCUS3465</name>
</gene>
<sequence>MALTCVGGKSREKKSRITGSGRGEIYVSNWYAYEAFSFLGDRNHPGNTQDTLGEENASLDNTRNDDGHNEERNETSNSTITEGPKQKSTKPKKRSKMNESDDLTDNAISEILTLLQQCASDNISEKMIPIMSCSDDTVLALLEESGVDFSSDDDTQDPTYNEPTEIATQERRRYDYSDSSVNSDSHNVVEPPSPALSSGSIIRQATGSGLRRARSSRRPRRSAQPTYRQIPSQSQPDVVDLWTGNFEPLEINLYEPIYMPNFDHRWSYE</sequence>
<protein>
    <submittedName>
        <fullName evidence="2">(apollo) hypothetical protein</fullName>
    </submittedName>
</protein>
<accession>A0A8S3W8F2</accession>
<comment type="caution">
    <text evidence="2">The sequence shown here is derived from an EMBL/GenBank/DDBJ whole genome shotgun (WGS) entry which is preliminary data.</text>
</comment>
<feature type="region of interest" description="Disordered" evidence="1">
    <location>
        <begin position="148"/>
        <end position="235"/>
    </location>
</feature>
<organism evidence="2 3">
    <name type="scientific">Parnassius apollo</name>
    <name type="common">Apollo butterfly</name>
    <name type="synonym">Papilio apollo</name>
    <dbReference type="NCBI Taxonomy" id="110799"/>
    <lineage>
        <taxon>Eukaryota</taxon>
        <taxon>Metazoa</taxon>
        <taxon>Ecdysozoa</taxon>
        <taxon>Arthropoda</taxon>
        <taxon>Hexapoda</taxon>
        <taxon>Insecta</taxon>
        <taxon>Pterygota</taxon>
        <taxon>Neoptera</taxon>
        <taxon>Endopterygota</taxon>
        <taxon>Lepidoptera</taxon>
        <taxon>Glossata</taxon>
        <taxon>Ditrysia</taxon>
        <taxon>Papilionoidea</taxon>
        <taxon>Papilionidae</taxon>
        <taxon>Parnassiinae</taxon>
        <taxon>Parnassini</taxon>
        <taxon>Parnassius</taxon>
        <taxon>Parnassius</taxon>
    </lineage>
</organism>
<evidence type="ECO:0000313" key="2">
    <source>
        <dbReference type="EMBL" id="CAG4946858.1"/>
    </source>
</evidence>
<feature type="compositionally biased region" description="Polar residues" evidence="1">
    <location>
        <begin position="195"/>
        <end position="207"/>
    </location>
</feature>
<reference evidence="2" key="1">
    <citation type="submission" date="2021-04" db="EMBL/GenBank/DDBJ databases">
        <authorList>
            <person name="Tunstrom K."/>
        </authorList>
    </citation>
    <scope>NUCLEOTIDE SEQUENCE</scope>
</reference>
<evidence type="ECO:0000313" key="3">
    <source>
        <dbReference type="Proteomes" id="UP000691718"/>
    </source>
</evidence>
<proteinExistence type="predicted"/>
<keyword evidence="3" id="KW-1185">Reference proteome</keyword>
<feature type="compositionally biased region" description="Low complexity" evidence="1">
    <location>
        <begin position="177"/>
        <end position="189"/>
    </location>
</feature>
<dbReference type="EMBL" id="CAJQZP010000212">
    <property type="protein sequence ID" value="CAG4946858.1"/>
    <property type="molecule type" value="Genomic_DNA"/>
</dbReference>
<feature type="compositionally biased region" description="Basic and acidic residues" evidence="1">
    <location>
        <begin position="62"/>
        <end position="74"/>
    </location>
</feature>
<dbReference type="AlphaFoldDB" id="A0A8S3W8F2"/>
<name>A0A8S3W8F2_PARAO</name>
<dbReference type="Proteomes" id="UP000691718">
    <property type="component" value="Unassembled WGS sequence"/>
</dbReference>
<feature type="region of interest" description="Disordered" evidence="1">
    <location>
        <begin position="41"/>
        <end position="101"/>
    </location>
</feature>